<dbReference type="PANTHER" id="PTHR34978:SF3">
    <property type="entry name" value="SLR0241 PROTEIN"/>
    <property type="match status" value="1"/>
</dbReference>
<dbReference type="PRINTS" id="PR01374">
    <property type="entry name" value="TONBPROTEIN"/>
</dbReference>
<gene>
    <name evidence="7" type="ORF">ACFOE0_03600</name>
</gene>
<organism evidence="7 8">
    <name type="scientific">Shewanella submarina</name>
    <dbReference type="NCBI Taxonomy" id="2016376"/>
    <lineage>
        <taxon>Bacteria</taxon>
        <taxon>Pseudomonadati</taxon>
        <taxon>Pseudomonadota</taxon>
        <taxon>Gammaproteobacteria</taxon>
        <taxon>Alteromonadales</taxon>
        <taxon>Shewanellaceae</taxon>
        <taxon>Shewanella</taxon>
    </lineage>
</organism>
<evidence type="ECO:0000313" key="7">
    <source>
        <dbReference type="EMBL" id="MFC3137268.1"/>
    </source>
</evidence>
<keyword evidence="4 5" id="KW-0472">Membrane</keyword>
<keyword evidence="5" id="KW-0813">Transport</keyword>
<keyword evidence="5" id="KW-0735">Signal-anchor</keyword>
<dbReference type="RefSeq" id="WP_248935415.1">
    <property type="nucleotide sequence ID" value="NZ_JAKILF010000002.1"/>
</dbReference>
<dbReference type="PROSITE" id="PS52015">
    <property type="entry name" value="TONB_CTD"/>
    <property type="match status" value="1"/>
</dbReference>
<comment type="subcellular location">
    <subcellularLocation>
        <location evidence="5">Cell inner membrane</location>
        <topology evidence="5">Single-pass membrane protein</topology>
        <orientation evidence="5">Periplasmic side</orientation>
    </subcellularLocation>
    <subcellularLocation>
        <location evidence="1">Membrane</location>
        <topology evidence="1">Single-pass membrane protein</topology>
    </subcellularLocation>
</comment>
<dbReference type="Gene3D" id="3.30.2420.10">
    <property type="entry name" value="TonB"/>
    <property type="match status" value="1"/>
</dbReference>
<comment type="function">
    <text evidence="5">Interacts with outer membrane receptor proteins that carry out high-affinity binding and energy dependent uptake into the periplasmic space of specific substrates. It could act to transduce energy from the cytoplasmic membrane to specific energy-requiring processes in the outer membrane, resulting in the release into the periplasm of ligands bound by these outer membrane proteins.</text>
</comment>
<evidence type="ECO:0000256" key="4">
    <source>
        <dbReference type="ARBA" id="ARBA00023136"/>
    </source>
</evidence>
<name>A0ABV7G6W6_9GAMM</name>
<reference evidence="8" key="1">
    <citation type="journal article" date="2019" name="Int. J. Syst. Evol. Microbiol.">
        <title>The Global Catalogue of Microorganisms (GCM) 10K type strain sequencing project: providing services to taxonomists for standard genome sequencing and annotation.</title>
        <authorList>
            <consortium name="The Broad Institute Genomics Platform"/>
            <consortium name="The Broad Institute Genome Sequencing Center for Infectious Disease"/>
            <person name="Wu L."/>
            <person name="Ma J."/>
        </authorList>
    </citation>
    <scope>NUCLEOTIDE SEQUENCE [LARGE SCALE GENOMIC DNA]</scope>
    <source>
        <strain evidence="8">KCTC 52277</strain>
    </source>
</reference>
<dbReference type="CDD" id="cd07341">
    <property type="entry name" value="M56_BlaR1_MecR1_like"/>
    <property type="match status" value="1"/>
</dbReference>
<dbReference type="Pfam" id="PF03544">
    <property type="entry name" value="TonB_C"/>
    <property type="match status" value="1"/>
</dbReference>
<comment type="caution">
    <text evidence="5">Lacks conserved residue(s) required for the propagation of feature annotation.</text>
</comment>
<dbReference type="NCBIfam" id="TIGR01352">
    <property type="entry name" value="tonB_Cterm"/>
    <property type="match status" value="1"/>
</dbReference>
<dbReference type="Pfam" id="PF05569">
    <property type="entry name" value="Peptidase_M56"/>
    <property type="match status" value="1"/>
</dbReference>
<feature type="domain" description="TonB C-terminal" evidence="6">
    <location>
        <begin position="301"/>
        <end position="393"/>
    </location>
</feature>
<dbReference type="SUPFAM" id="SSF74653">
    <property type="entry name" value="TolA/TonB C-terminal domain"/>
    <property type="match status" value="1"/>
</dbReference>
<evidence type="ECO:0000256" key="2">
    <source>
        <dbReference type="ARBA" id="ARBA00022692"/>
    </source>
</evidence>
<evidence type="ECO:0000256" key="3">
    <source>
        <dbReference type="ARBA" id="ARBA00022989"/>
    </source>
</evidence>
<dbReference type="EMBL" id="JBHRTD010000006">
    <property type="protein sequence ID" value="MFC3137268.1"/>
    <property type="molecule type" value="Genomic_DNA"/>
</dbReference>
<dbReference type="InterPro" id="IPR003538">
    <property type="entry name" value="TonB"/>
</dbReference>
<keyword evidence="8" id="KW-1185">Reference proteome</keyword>
<keyword evidence="3 5" id="KW-1133">Transmembrane helix</keyword>
<evidence type="ECO:0000256" key="1">
    <source>
        <dbReference type="ARBA" id="ARBA00004167"/>
    </source>
</evidence>
<dbReference type="InterPro" id="IPR037682">
    <property type="entry name" value="TonB_C"/>
</dbReference>
<feature type="transmembrane region" description="Helical" evidence="5">
    <location>
        <begin position="269"/>
        <end position="290"/>
    </location>
</feature>
<keyword evidence="5" id="KW-0653">Protein transport</keyword>
<feature type="transmembrane region" description="Helical" evidence="5">
    <location>
        <begin position="87"/>
        <end position="112"/>
    </location>
</feature>
<evidence type="ECO:0000256" key="5">
    <source>
        <dbReference type="RuleBase" id="RU362123"/>
    </source>
</evidence>
<dbReference type="InterPro" id="IPR052173">
    <property type="entry name" value="Beta-lactam_resp_regulator"/>
</dbReference>
<feature type="transmembrane region" description="Helical" evidence="5">
    <location>
        <begin position="36"/>
        <end position="60"/>
    </location>
</feature>
<keyword evidence="5" id="KW-1003">Cell membrane</keyword>
<evidence type="ECO:0000259" key="6">
    <source>
        <dbReference type="PROSITE" id="PS52015"/>
    </source>
</evidence>
<comment type="caution">
    <text evidence="7">The sequence shown here is derived from an EMBL/GenBank/DDBJ whole genome shotgun (WGS) entry which is preliminary data.</text>
</comment>
<keyword evidence="2 5" id="KW-0812">Transmembrane</keyword>
<evidence type="ECO:0000313" key="8">
    <source>
        <dbReference type="Proteomes" id="UP001595621"/>
    </source>
</evidence>
<dbReference type="PANTHER" id="PTHR34978">
    <property type="entry name" value="POSSIBLE SENSOR-TRANSDUCER PROTEIN BLAR"/>
    <property type="match status" value="1"/>
</dbReference>
<dbReference type="InterPro" id="IPR008756">
    <property type="entry name" value="Peptidase_M56"/>
</dbReference>
<dbReference type="InterPro" id="IPR006260">
    <property type="entry name" value="TonB/TolA_C"/>
</dbReference>
<sequence length="400" mass="44430">MMAFLSAQFIGLTLICALLLVSSQQRAKGGADMAYLYWWLVPLQLLTGLLVALWPAWFAAAESSLLADKISYYSVKAIASQDHASSWFWPSLLFIWLGGAALMWAAALLQWLKVRALLAHGQPIELISSPLPAWLVDSDSAMLAGVRNPVLLLPRTFPTLSAFEQQSIIRHELVHWHRRDIPANLMAWSLLSLCWFNPICHLAYRRFRQEQELACDASVCRNMNKDQRIAYGRLLLAQAQSRPLAMLATQSGNKHTLKERIMQLKHHNMAGRSLVVAMVLVGAMGLVALFSSQQLIAGESKRGDHPYPKVRIEPTYPAKAVENKLEGYVQLSFDITPAGKVNNIKVLKSLPEGVFDQSAAEALAQWQYEASSQGASGSKVQLDYLLAPADEVERISVTAR</sequence>
<protein>
    <recommendedName>
        <fullName evidence="5">Protein TonB</fullName>
    </recommendedName>
</protein>
<keyword evidence="5" id="KW-0997">Cell inner membrane</keyword>
<proteinExistence type="inferred from homology"/>
<accession>A0ABV7G6W6</accession>
<dbReference type="Proteomes" id="UP001595621">
    <property type="component" value="Unassembled WGS sequence"/>
</dbReference>
<comment type="similarity">
    <text evidence="5">Belongs to the TonB family.</text>
</comment>